<evidence type="ECO:0000256" key="5">
    <source>
        <dbReference type="ARBA" id="ARBA00022989"/>
    </source>
</evidence>
<evidence type="ECO:0000256" key="4">
    <source>
        <dbReference type="ARBA" id="ARBA00022692"/>
    </source>
</evidence>
<evidence type="ECO:0000256" key="1">
    <source>
        <dbReference type="ARBA" id="ARBA00004211"/>
    </source>
</evidence>
<comment type="similarity">
    <text evidence="2">Belongs to the syntaxin family.</text>
</comment>
<sequence>DDEEELEIAVDNTAFMDEFFSEIEETRQNIDKISENVEEAKKLYSIILSAPIPEQKTKDDLEQLTAEIKKMANSVRNKLKSMERNIEQDEARSSADLRIRKSQHSVLSRKFVDVMTKYNEAQVDFRERSKGRIQRQLEITGKNTTDEELEEMLESGNPSIFTSGVSPEMGGAQGCVTGPGLPADIPLSLQIMDSQISKQALSEIEGRHKDIVRLESSIKELHDMFVDIAMLVENQNNMDQSVGFVERAVADTKKAVKYQSEARRKLLVLVAVAVLLLGTVALITGLSVGLN</sequence>
<dbReference type="SUPFAM" id="SSF47661">
    <property type="entry name" value="t-snare proteins"/>
    <property type="match status" value="1"/>
</dbReference>
<proteinExistence type="inferred from homology"/>
<dbReference type="CDD" id="cd00179">
    <property type="entry name" value="SynN"/>
    <property type="match status" value="1"/>
</dbReference>
<keyword evidence="6 9" id="KW-0175">Coiled coil</keyword>
<dbReference type="Pfam" id="PF00804">
    <property type="entry name" value="Syntaxin"/>
    <property type="match status" value="1"/>
</dbReference>
<comment type="caution">
    <text evidence="12">The sequence shown here is derived from an EMBL/GenBank/DDBJ whole genome shotgun (WGS) entry which is preliminary data.</text>
</comment>
<dbReference type="InterPro" id="IPR010989">
    <property type="entry name" value="SNARE"/>
</dbReference>
<feature type="transmembrane region" description="Helical" evidence="10">
    <location>
        <begin position="266"/>
        <end position="290"/>
    </location>
</feature>
<keyword evidence="7 10" id="KW-0472">Membrane</keyword>
<feature type="domain" description="T-SNARE coiled-coil homology" evidence="11">
    <location>
        <begin position="201"/>
        <end position="238"/>
    </location>
</feature>
<feature type="coiled-coil region" evidence="9">
    <location>
        <begin position="16"/>
        <end position="92"/>
    </location>
</feature>
<keyword evidence="5 10" id="KW-1133">Transmembrane helix</keyword>
<dbReference type="InterPro" id="IPR045242">
    <property type="entry name" value="Syntaxin"/>
</dbReference>
<dbReference type="GO" id="GO:0048278">
    <property type="term" value="P:vesicle docking"/>
    <property type="evidence" value="ECO:0007669"/>
    <property type="project" value="TreeGrafter"/>
</dbReference>
<feature type="non-terminal residue" evidence="12">
    <location>
        <position position="1"/>
    </location>
</feature>
<evidence type="ECO:0000256" key="2">
    <source>
        <dbReference type="ARBA" id="ARBA00009063"/>
    </source>
</evidence>
<dbReference type="GO" id="GO:0006906">
    <property type="term" value="P:vesicle fusion"/>
    <property type="evidence" value="ECO:0007669"/>
    <property type="project" value="TreeGrafter"/>
</dbReference>
<dbReference type="FunFam" id="1.20.58.70:FF:000001">
    <property type="entry name" value="Syntaxin 3"/>
    <property type="match status" value="1"/>
</dbReference>
<dbReference type="Proteomes" id="UP000653383">
    <property type="component" value="Unassembled WGS sequence"/>
</dbReference>
<dbReference type="PANTHER" id="PTHR19957">
    <property type="entry name" value="SYNTAXIN"/>
    <property type="match status" value="1"/>
</dbReference>
<keyword evidence="3" id="KW-0813">Transport</keyword>
<dbReference type="InterPro" id="IPR000727">
    <property type="entry name" value="T_SNARE_dom"/>
</dbReference>
<dbReference type="SMART" id="SM00503">
    <property type="entry name" value="SynN"/>
    <property type="match status" value="1"/>
</dbReference>
<keyword evidence="13" id="KW-1185">Reference proteome</keyword>
<dbReference type="GO" id="GO:0098967">
    <property type="term" value="P:exocytic insertion of neurotransmitter receptor to postsynaptic membrane"/>
    <property type="evidence" value="ECO:0007669"/>
    <property type="project" value="TreeGrafter"/>
</dbReference>
<keyword evidence="4 10" id="KW-0812">Transmembrane</keyword>
<dbReference type="OrthoDB" id="10255013at2759"/>
<dbReference type="InterPro" id="IPR006011">
    <property type="entry name" value="Syntaxin_N"/>
</dbReference>
<dbReference type="GO" id="GO:0120025">
    <property type="term" value="C:plasma membrane bounded cell projection"/>
    <property type="evidence" value="ECO:0007669"/>
    <property type="project" value="UniProtKB-ARBA"/>
</dbReference>
<dbReference type="EMBL" id="WAAE01016318">
    <property type="protein sequence ID" value="NXX31989.1"/>
    <property type="molecule type" value="Genomic_DNA"/>
</dbReference>
<dbReference type="GO" id="GO:0098794">
    <property type="term" value="C:postsynapse"/>
    <property type="evidence" value="ECO:0007669"/>
    <property type="project" value="TreeGrafter"/>
</dbReference>
<dbReference type="GO" id="GO:0005484">
    <property type="term" value="F:SNAP receptor activity"/>
    <property type="evidence" value="ECO:0007669"/>
    <property type="project" value="TreeGrafter"/>
</dbReference>
<evidence type="ECO:0000256" key="3">
    <source>
        <dbReference type="ARBA" id="ARBA00022448"/>
    </source>
</evidence>
<evidence type="ECO:0000313" key="12">
    <source>
        <dbReference type="EMBL" id="NXX31989.1"/>
    </source>
</evidence>
<gene>
    <name evidence="12" type="primary">Stx3</name>
    <name evidence="12" type="ORF">NICCHL_R07074</name>
</gene>
<protein>
    <recommendedName>
        <fullName evidence="8">Syntaxin-3</fullName>
    </recommendedName>
</protein>
<evidence type="ECO:0000256" key="9">
    <source>
        <dbReference type="SAM" id="Coils"/>
    </source>
</evidence>
<reference evidence="12" key="1">
    <citation type="submission" date="2020-02" db="EMBL/GenBank/DDBJ databases">
        <title>Bird 10,000 Genomes (B10K) Project - Family phase.</title>
        <authorList>
            <person name="Zhang G."/>
        </authorList>
    </citation>
    <scope>NUCLEOTIDE SEQUENCE</scope>
    <source>
        <strain evidence="12">B10K-DU-002-40</strain>
        <tissue evidence="12">Muscle</tissue>
    </source>
</reference>
<dbReference type="GO" id="GO:0012505">
    <property type="term" value="C:endomembrane system"/>
    <property type="evidence" value="ECO:0007669"/>
    <property type="project" value="TreeGrafter"/>
</dbReference>
<dbReference type="Gene3D" id="1.20.5.110">
    <property type="match status" value="1"/>
</dbReference>
<evidence type="ECO:0000256" key="6">
    <source>
        <dbReference type="ARBA" id="ARBA00023054"/>
    </source>
</evidence>
<comment type="subcellular location">
    <subcellularLocation>
        <location evidence="1">Membrane</location>
        <topology evidence="1">Single-pass type IV membrane protein</topology>
    </subcellularLocation>
</comment>
<dbReference type="FunFam" id="1.20.5.110:FF:000023">
    <property type="entry name" value="Syntaxin 3"/>
    <property type="match status" value="1"/>
</dbReference>
<dbReference type="GO" id="GO:0031201">
    <property type="term" value="C:SNARE complex"/>
    <property type="evidence" value="ECO:0007669"/>
    <property type="project" value="TreeGrafter"/>
</dbReference>
<dbReference type="Gene3D" id="1.20.58.70">
    <property type="match status" value="1"/>
</dbReference>
<evidence type="ECO:0000259" key="11">
    <source>
        <dbReference type="PROSITE" id="PS50192"/>
    </source>
</evidence>
<evidence type="ECO:0000313" key="13">
    <source>
        <dbReference type="Proteomes" id="UP000653383"/>
    </source>
</evidence>
<dbReference type="GO" id="GO:0005886">
    <property type="term" value="C:plasma membrane"/>
    <property type="evidence" value="ECO:0007669"/>
    <property type="project" value="UniProtKB-ARBA"/>
</dbReference>
<evidence type="ECO:0000256" key="10">
    <source>
        <dbReference type="SAM" id="Phobius"/>
    </source>
</evidence>
<dbReference type="Pfam" id="PF05739">
    <property type="entry name" value="SNARE"/>
    <property type="match status" value="1"/>
</dbReference>
<dbReference type="SMART" id="SM00397">
    <property type="entry name" value="t_SNARE"/>
    <property type="match status" value="1"/>
</dbReference>
<dbReference type="GO" id="GO:0006886">
    <property type="term" value="P:intracellular protein transport"/>
    <property type="evidence" value="ECO:0007669"/>
    <property type="project" value="TreeGrafter"/>
</dbReference>
<organism evidence="12 13">
    <name type="scientific">Nicator chloris</name>
    <dbReference type="NCBI Taxonomy" id="237433"/>
    <lineage>
        <taxon>Eukaryota</taxon>
        <taxon>Metazoa</taxon>
        <taxon>Chordata</taxon>
        <taxon>Craniata</taxon>
        <taxon>Vertebrata</taxon>
        <taxon>Euteleostomi</taxon>
        <taxon>Archelosauria</taxon>
        <taxon>Archosauria</taxon>
        <taxon>Dinosauria</taxon>
        <taxon>Saurischia</taxon>
        <taxon>Theropoda</taxon>
        <taxon>Coelurosauria</taxon>
        <taxon>Aves</taxon>
        <taxon>Neognathae</taxon>
        <taxon>Neoaves</taxon>
        <taxon>Telluraves</taxon>
        <taxon>Australaves</taxon>
        <taxon>Passeriformes</taxon>
        <taxon>Sylvioidea</taxon>
        <taxon>Pycnonotidae</taxon>
        <taxon>Nicator</taxon>
    </lineage>
</organism>
<dbReference type="AlphaFoldDB" id="A0A852I5B5"/>
<dbReference type="PROSITE" id="PS50192">
    <property type="entry name" value="T_SNARE"/>
    <property type="match status" value="1"/>
</dbReference>
<dbReference type="PANTHER" id="PTHR19957:SF34">
    <property type="entry name" value="SYNTAXIN-3"/>
    <property type="match status" value="1"/>
</dbReference>
<evidence type="ECO:0000256" key="8">
    <source>
        <dbReference type="ARBA" id="ARBA00072670"/>
    </source>
</evidence>
<feature type="non-terminal residue" evidence="12">
    <location>
        <position position="291"/>
    </location>
</feature>
<accession>A0A852I5B5</accession>
<dbReference type="GO" id="GO:0000149">
    <property type="term" value="F:SNARE binding"/>
    <property type="evidence" value="ECO:0007669"/>
    <property type="project" value="TreeGrafter"/>
</dbReference>
<name>A0A852I5B5_9PASS</name>
<evidence type="ECO:0000256" key="7">
    <source>
        <dbReference type="ARBA" id="ARBA00023136"/>
    </source>
</evidence>